<dbReference type="GO" id="GO:0005249">
    <property type="term" value="F:voltage-gated potassium channel activity"/>
    <property type="evidence" value="ECO:0007669"/>
    <property type="project" value="TreeGrafter"/>
</dbReference>
<dbReference type="CDD" id="cd00038">
    <property type="entry name" value="CAP_ED"/>
    <property type="match status" value="2"/>
</dbReference>
<feature type="compositionally biased region" description="Polar residues" evidence="1">
    <location>
        <begin position="2195"/>
        <end position="2210"/>
    </location>
</feature>
<feature type="transmembrane region" description="Helical" evidence="2">
    <location>
        <begin position="1522"/>
        <end position="1546"/>
    </location>
</feature>
<organism evidence="4 5">
    <name type="scientific">Tetrahymena thermophila (strain SB210)</name>
    <dbReference type="NCBI Taxonomy" id="312017"/>
    <lineage>
        <taxon>Eukaryota</taxon>
        <taxon>Sar</taxon>
        <taxon>Alveolata</taxon>
        <taxon>Ciliophora</taxon>
        <taxon>Intramacronucleata</taxon>
        <taxon>Oligohymenophorea</taxon>
        <taxon>Hymenostomatida</taxon>
        <taxon>Tetrahymenina</taxon>
        <taxon>Tetrahymenidae</taxon>
        <taxon>Tetrahymena</taxon>
    </lineage>
</organism>
<feature type="domain" description="Cyclic nucleotide-binding" evidence="3">
    <location>
        <begin position="544"/>
        <end position="643"/>
    </location>
</feature>
<dbReference type="KEGG" id="tet:TTHERM_00164960"/>
<dbReference type="InParanoid" id="Q22TN2"/>
<keyword evidence="5" id="KW-1185">Reference proteome</keyword>
<gene>
    <name evidence="4" type="ORF">TTHERM_00164960</name>
</gene>
<dbReference type="OrthoDB" id="421226at2759"/>
<feature type="transmembrane region" description="Helical" evidence="2">
    <location>
        <begin position="227"/>
        <end position="246"/>
    </location>
</feature>
<dbReference type="GeneID" id="7828263"/>
<feature type="compositionally biased region" description="Low complexity" evidence="1">
    <location>
        <begin position="2050"/>
        <end position="2064"/>
    </location>
</feature>
<proteinExistence type="predicted"/>
<dbReference type="Pfam" id="PF00027">
    <property type="entry name" value="cNMP_binding"/>
    <property type="match status" value="2"/>
</dbReference>
<evidence type="ECO:0000259" key="3">
    <source>
        <dbReference type="PROSITE" id="PS50042"/>
    </source>
</evidence>
<dbReference type="HOGENOM" id="CLU_009145_0_0_1"/>
<dbReference type="Proteomes" id="UP000009168">
    <property type="component" value="Unassembled WGS sequence"/>
</dbReference>
<evidence type="ECO:0000256" key="2">
    <source>
        <dbReference type="SAM" id="Phobius"/>
    </source>
</evidence>
<feature type="compositionally biased region" description="Low complexity" evidence="1">
    <location>
        <begin position="966"/>
        <end position="977"/>
    </location>
</feature>
<sequence>MSQDREVSYLNNFNYRENILINEEDHKLFQAFPYKQRDCEVQSISYYQTSRRDLSANNEEKNQENTQDNTILQALDEAERQKCQNILQQQVDKSQNKNFQKQSQKILQSQKLIILNTDTNIKDLVYKKEQTSKLMNILKLLVNIQHFFRILSMNSRIFNKLTQHQHYLISDISSSYTKNSKLKKGYKKFNLFNNSLYFLIELIHKLDKYVFTPQSNLIKAWDILQSLLIIFSTFLLNLELFFAMNISSFQLLFQVIFIISIIDIFVGFNTGVLKKGNIIMERNFIIKSFIKNRFFFILIGNIPLFFYISKVEVSTSMRVLINIFYAFKWIKVSDVLKQVAFYVCYEKDHKNIFDLLKLLIFVVGICHIFCLFWHGLVMFEINNGITNNWLESKSLLDASIQDRYIYSFYFLAVTMATVGYGDISPQNKFEVLFTTVTIFVTCIVYAFSLNTIGAIIENIEKKDKKYKENLQIIHALMREEEVSRNLKIKISDYIEYLYKESNEIQRKQEKLIIEKLSTKLRNDLNLEIQGKYLSNIPLFKCIKEKDKVAKIMEEQLYSPSEIIFTQGDIDDCSLYYIVKGSVSIVFESGQNSNREAKQIEFKENKQYFGEISFITGNPRTYTAKATDFCKIFKINREQFLSVIKQHDQDYENFQMIKEAVTFSNNFKFCSMFCSTCQSGKHFSMHCPRTHLTFTKQIIISRYNSSSPQERASCNRKNTKKNYIQKKMQLQQAVLQINNVESLSEIIDFIENGSYYQDQIENDANCKQEIQLGSERGIRLRNNTLSSNLITTKNENFGSQLETIRKAQKSIESQQERTIDYLKRQSKSYLNQQNNLQLTFDQNNQAQKQTKKSFLYSASQNQQFIQELQKQELIDIKQNSSTNNDELQPQSQSSISSLTSQNEKTNSIDSSLSIENKIENNSKQKKSFLTPNSLEDKQNQNQIAFEQKEELLMQKRYSQISQRRQSNKNNTSKLINNSSKNIILNSDVNDQQLQYNRYNDKQKNNNSQQNDRATNLIFLAKEPNQLENNQNAIQYNTSKITEGQMTKISNFQISAEPLTLKQFQQRSSNNSLIYLPQLSLKNSQNQLSFQNEQKATQGTNSLSSGQFSKHNLIGVLQSDKKMYDVTESSDQVNYLMLQIFDKAKIYNYYQNQQIKKTKDLFLIFKWNMSQDRGVSYLNNLNYRENILLNEEDHKFFQAFPYKQRDSEVQSVSYSQTSRRDLSANNEEKIQENTQDNTILQAIDEAQRQQYHSVLQQQENSIKYFQKQTLKKLQTQKLVIINTDVNIKDLAYKNEQTSKLMNILKLLVNIQHFFRILSMNSRIFNKLTQHQHYLISDISSSYTKNFNLKKGNNKFNIFNNSLYFLIDLIHKLDKYVFTPQNNLIKAWDTLQSLLIIFSTFLLNLELFFGMNISNFQLLFQVIFIVSIIDILVGFNTGVLKKGNIITERNFIIKSYIKNRLFFSLIGNIPLFFYISKVEVSTTMRILVNIFYAFKWNKVSDVLKQIAFYVSYEKDHKNIFDLLKLLIFVIGICHIFCLFWHGLVMFEINNGITNNWLESKNLLNASIQERYIYSFYFLAVTMATVGYGDISPQNQFEVLFTTVTIFVTCIVYAFSLNTIGAIIENIEKKDKKYKENLQIIHALMREEEVSRNLKIKISDYIKYLYKESNEIQRKQEKLIIEKLSAKLRNDLNLEIQGKYLSNIPLFKYFKEKDKVAKIMEEQLYSPSEIIFTQGDIDDCSLYYIVKGSVSIIFESGQNLNREAIQIELKQNKQYFGEISFITGNPRTYTAKATDFCKIFKINRQSFLSVIKEHDQDYENFQMIKEAITFSNNFKFCSMFCSTCKSGKHLSMHCPRTHLTFTKQIIISRYNSSSPQERASYNRKHTKKNYLQKKMQLQQAVLQINNVESLSEIIDFIENGSYYQDQFDNEANYKQEIQLGSERGIRLRNNTHSSNFISTKNDNFGSQLDTIRKAQKSMENQQEKTIDYLKIQRKSYLNQQNNQQLNVDQNNQTQKQTKKSFLYSASQNQQFIQELQKCEQVDIKQNSSMNNDELQPQSQPSISSLTSQNERNDSIDSSLSIENKIENNPKQKKSFLIPNYLEDKYFVDKQKNNNQQNDRSINLILLAKEPNQLENNQTTIQFNTSKITEGQITKFNNFQIPAELLTLKQFQQLSSNYSLQNLSQLSLKNSQNQYSLQNEQKVNQGTNSQSSGQFSKHNQIGILQSDKKIDDITESSDQVNYLMLQIFDKAKIYKYYQPHFNYTEIVQKWIKNNQKINPILNQFQMNDISMNELVITKN</sequence>
<dbReference type="GO" id="GO:0003254">
    <property type="term" value="P:regulation of membrane depolarization"/>
    <property type="evidence" value="ECO:0007669"/>
    <property type="project" value="TreeGrafter"/>
</dbReference>
<feature type="transmembrane region" description="Helical" evidence="2">
    <location>
        <begin position="1458"/>
        <end position="1475"/>
    </location>
</feature>
<dbReference type="InterPro" id="IPR000595">
    <property type="entry name" value="cNMP-bd_dom"/>
</dbReference>
<dbReference type="EMBL" id="GG662840">
    <property type="protein sequence ID" value="EAR88406.2"/>
    <property type="molecule type" value="Genomic_DNA"/>
</dbReference>
<keyword evidence="2" id="KW-0812">Transmembrane</keyword>
<dbReference type="eggNOG" id="KOG0498">
    <property type="taxonomic scope" value="Eukaryota"/>
</dbReference>
<dbReference type="InterPro" id="IPR014710">
    <property type="entry name" value="RmlC-like_jellyroll"/>
</dbReference>
<dbReference type="GO" id="GO:0035725">
    <property type="term" value="P:sodium ion transmembrane transport"/>
    <property type="evidence" value="ECO:0007669"/>
    <property type="project" value="TreeGrafter"/>
</dbReference>
<dbReference type="PANTHER" id="PTHR45689:SF5">
    <property type="entry name" value="I[[H]] CHANNEL, ISOFORM E"/>
    <property type="match status" value="1"/>
</dbReference>
<accession>Q22TN2</accession>
<keyword evidence="2" id="KW-1133">Transmembrane helix</keyword>
<feature type="transmembrane region" description="Helical" evidence="2">
    <location>
        <begin position="1596"/>
        <end position="1620"/>
    </location>
</feature>
<feature type="transmembrane region" description="Helical" evidence="2">
    <location>
        <begin position="1567"/>
        <end position="1584"/>
    </location>
</feature>
<feature type="transmembrane region" description="Helical" evidence="2">
    <location>
        <begin position="294"/>
        <end position="310"/>
    </location>
</feature>
<dbReference type="Gene3D" id="1.10.287.70">
    <property type="match status" value="2"/>
</dbReference>
<dbReference type="RefSeq" id="XP_001008651.2">
    <property type="nucleotide sequence ID" value="XM_001008651.2"/>
</dbReference>
<feature type="region of interest" description="Disordered" evidence="1">
    <location>
        <begin position="958"/>
        <end position="977"/>
    </location>
</feature>
<feature type="region of interest" description="Disordered" evidence="1">
    <location>
        <begin position="880"/>
        <end position="908"/>
    </location>
</feature>
<dbReference type="Gene3D" id="1.10.287.630">
    <property type="entry name" value="Helix hairpin bin"/>
    <property type="match status" value="2"/>
</dbReference>
<name>Q22TN2_TETTS</name>
<feature type="transmembrane region" description="Helical" evidence="2">
    <location>
        <begin position="358"/>
        <end position="382"/>
    </location>
</feature>
<evidence type="ECO:0000256" key="1">
    <source>
        <dbReference type="SAM" id="MobiDB-lite"/>
    </source>
</evidence>
<feature type="domain" description="Cyclic nucleotide-binding" evidence="3">
    <location>
        <begin position="1708"/>
        <end position="1807"/>
    </location>
</feature>
<reference evidence="5" key="1">
    <citation type="journal article" date="2006" name="PLoS Biol.">
        <title>Macronuclear genome sequence of the ciliate Tetrahymena thermophila, a model eukaryote.</title>
        <authorList>
            <person name="Eisen J.A."/>
            <person name="Coyne R.S."/>
            <person name="Wu M."/>
            <person name="Wu D."/>
            <person name="Thiagarajan M."/>
            <person name="Wortman J.R."/>
            <person name="Badger J.H."/>
            <person name="Ren Q."/>
            <person name="Amedeo P."/>
            <person name="Jones K.M."/>
            <person name="Tallon L.J."/>
            <person name="Delcher A.L."/>
            <person name="Salzberg S.L."/>
            <person name="Silva J.C."/>
            <person name="Haas B.J."/>
            <person name="Majoros W.H."/>
            <person name="Farzad M."/>
            <person name="Carlton J.M."/>
            <person name="Smith R.K. Jr."/>
            <person name="Garg J."/>
            <person name="Pearlman R.E."/>
            <person name="Karrer K.M."/>
            <person name="Sun L."/>
            <person name="Manning G."/>
            <person name="Elde N.C."/>
            <person name="Turkewitz A.P."/>
            <person name="Asai D.J."/>
            <person name="Wilkes D.E."/>
            <person name="Wang Y."/>
            <person name="Cai H."/>
            <person name="Collins K."/>
            <person name="Stewart B.A."/>
            <person name="Lee S.R."/>
            <person name="Wilamowska K."/>
            <person name="Weinberg Z."/>
            <person name="Ruzzo W.L."/>
            <person name="Wloga D."/>
            <person name="Gaertig J."/>
            <person name="Frankel J."/>
            <person name="Tsao C.-C."/>
            <person name="Gorovsky M.A."/>
            <person name="Keeling P.J."/>
            <person name="Waller R.F."/>
            <person name="Patron N.J."/>
            <person name="Cherry J.M."/>
            <person name="Stover N.A."/>
            <person name="Krieger C.J."/>
            <person name="del Toro C."/>
            <person name="Ryder H.F."/>
            <person name="Williamson S.C."/>
            <person name="Barbeau R.A."/>
            <person name="Hamilton E.P."/>
            <person name="Orias E."/>
        </authorList>
    </citation>
    <scope>NUCLEOTIDE SEQUENCE [LARGE SCALE GENOMIC DNA]</scope>
    <source>
        <strain evidence="5">SB210</strain>
    </source>
</reference>
<dbReference type="Pfam" id="PF07885">
    <property type="entry name" value="Ion_trans_2"/>
    <property type="match status" value="2"/>
</dbReference>
<feature type="transmembrane region" description="Helical" evidence="2">
    <location>
        <begin position="1416"/>
        <end position="1437"/>
    </location>
</feature>
<dbReference type="GO" id="GO:0098855">
    <property type="term" value="C:HCN channel complex"/>
    <property type="evidence" value="ECO:0007669"/>
    <property type="project" value="TreeGrafter"/>
</dbReference>
<dbReference type="SUPFAM" id="SSF51206">
    <property type="entry name" value="cAMP-binding domain-like"/>
    <property type="match status" value="2"/>
</dbReference>
<dbReference type="SUPFAM" id="SSF81324">
    <property type="entry name" value="Voltage-gated potassium channels"/>
    <property type="match status" value="2"/>
</dbReference>
<feature type="transmembrane region" description="Helical" evidence="2">
    <location>
        <begin position="432"/>
        <end position="456"/>
    </location>
</feature>
<dbReference type="SMART" id="SM00100">
    <property type="entry name" value="cNMP"/>
    <property type="match status" value="2"/>
</dbReference>
<dbReference type="PANTHER" id="PTHR45689">
    <property type="entry name" value="I[[H]] CHANNEL, ISOFORM E"/>
    <property type="match status" value="1"/>
</dbReference>
<feature type="region of interest" description="Disordered" evidence="1">
    <location>
        <begin position="2045"/>
        <end position="2070"/>
    </location>
</feature>
<evidence type="ECO:0000313" key="5">
    <source>
        <dbReference type="Proteomes" id="UP000009168"/>
    </source>
</evidence>
<dbReference type="PROSITE" id="PS50042">
    <property type="entry name" value="CNMP_BINDING_3"/>
    <property type="match status" value="2"/>
</dbReference>
<feature type="compositionally biased region" description="Low complexity" evidence="1">
    <location>
        <begin position="887"/>
        <end position="900"/>
    </location>
</feature>
<feature type="transmembrane region" description="Helical" evidence="2">
    <location>
        <begin position="252"/>
        <end position="273"/>
    </location>
</feature>
<dbReference type="InterPro" id="IPR013099">
    <property type="entry name" value="K_chnl_dom"/>
</dbReference>
<feature type="region of interest" description="Disordered" evidence="1">
    <location>
        <begin position="2190"/>
        <end position="2210"/>
    </location>
</feature>
<feature type="transmembrane region" description="Helical" evidence="2">
    <location>
        <begin position="403"/>
        <end position="420"/>
    </location>
</feature>
<dbReference type="Gene3D" id="2.60.120.10">
    <property type="entry name" value="Jelly Rolls"/>
    <property type="match status" value="2"/>
</dbReference>
<dbReference type="InterPro" id="IPR018490">
    <property type="entry name" value="cNMP-bd_dom_sf"/>
</dbReference>
<evidence type="ECO:0000313" key="4">
    <source>
        <dbReference type="EMBL" id="EAR88406.2"/>
    </source>
</evidence>
<keyword evidence="2" id="KW-0472">Membrane</keyword>
<protein>
    <submittedName>
        <fullName evidence="4">Cation channel family protein</fullName>
    </submittedName>
</protein>
<dbReference type="InterPro" id="IPR051413">
    <property type="entry name" value="K/Na_HCN_channel"/>
</dbReference>